<gene>
    <name evidence="1" type="ORF">V5799_003964</name>
</gene>
<dbReference type="Proteomes" id="UP001321473">
    <property type="component" value="Unassembled WGS sequence"/>
</dbReference>
<evidence type="ECO:0000313" key="1">
    <source>
        <dbReference type="EMBL" id="KAK8758402.1"/>
    </source>
</evidence>
<proteinExistence type="predicted"/>
<organism evidence="1 2">
    <name type="scientific">Amblyomma americanum</name>
    <name type="common">Lone star tick</name>
    <dbReference type="NCBI Taxonomy" id="6943"/>
    <lineage>
        <taxon>Eukaryota</taxon>
        <taxon>Metazoa</taxon>
        <taxon>Ecdysozoa</taxon>
        <taxon>Arthropoda</taxon>
        <taxon>Chelicerata</taxon>
        <taxon>Arachnida</taxon>
        <taxon>Acari</taxon>
        <taxon>Parasitiformes</taxon>
        <taxon>Ixodida</taxon>
        <taxon>Ixodoidea</taxon>
        <taxon>Ixodidae</taxon>
        <taxon>Amblyomminae</taxon>
        <taxon>Amblyomma</taxon>
    </lineage>
</organism>
<evidence type="ECO:0000313" key="2">
    <source>
        <dbReference type="Proteomes" id="UP001321473"/>
    </source>
</evidence>
<sequence length="75" mass="8642">MSESGRLLSEQANHRRAVSCDRTGRTTLVLPAQSTCSRRWFYLAGETLQQETDAQKRASTWWRQSLKGARPYTRP</sequence>
<reference evidence="1 2" key="1">
    <citation type="journal article" date="2023" name="Arcadia Sci">
        <title>De novo assembly of a long-read Amblyomma americanum tick genome.</title>
        <authorList>
            <person name="Chou S."/>
            <person name="Poskanzer K.E."/>
            <person name="Rollins M."/>
            <person name="Thuy-Boun P.S."/>
        </authorList>
    </citation>
    <scope>NUCLEOTIDE SEQUENCE [LARGE SCALE GENOMIC DNA]</scope>
    <source>
        <strain evidence="1">F_SG_1</strain>
        <tissue evidence="1">Salivary glands</tissue>
    </source>
</reference>
<dbReference type="EMBL" id="JARKHS020034168">
    <property type="protein sequence ID" value="KAK8758402.1"/>
    <property type="molecule type" value="Genomic_DNA"/>
</dbReference>
<keyword evidence="2" id="KW-1185">Reference proteome</keyword>
<dbReference type="AlphaFoldDB" id="A0AAQ4D7G2"/>
<accession>A0AAQ4D7G2</accession>
<comment type="caution">
    <text evidence="1">The sequence shown here is derived from an EMBL/GenBank/DDBJ whole genome shotgun (WGS) entry which is preliminary data.</text>
</comment>
<name>A0AAQ4D7G2_AMBAM</name>
<protein>
    <submittedName>
        <fullName evidence="1">Uncharacterized protein</fullName>
    </submittedName>
</protein>